<dbReference type="CDD" id="cd06259">
    <property type="entry name" value="YdcF-like"/>
    <property type="match status" value="1"/>
</dbReference>
<dbReference type="PANTHER" id="PTHR30336">
    <property type="entry name" value="INNER MEMBRANE PROTEIN, PROBABLE PERMEASE"/>
    <property type="match status" value="1"/>
</dbReference>
<comment type="caution">
    <text evidence="2">The sequence shown here is derived from an EMBL/GenBank/DDBJ whole genome shotgun (WGS) entry which is preliminary data.</text>
</comment>
<dbReference type="Proteomes" id="UP001644719">
    <property type="component" value="Unassembled WGS sequence"/>
</dbReference>
<gene>
    <name evidence="2" type="ORF">G5B17_11500</name>
</gene>
<dbReference type="Gene3D" id="3.40.50.620">
    <property type="entry name" value="HUPs"/>
    <property type="match status" value="1"/>
</dbReference>
<dbReference type="Pfam" id="PF02698">
    <property type="entry name" value="DUF218"/>
    <property type="match status" value="1"/>
</dbReference>
<organism evidence="2 3">
    <name type="scientific">Blautia faecis</name>
    <dbReference type="NCBI Taxonomy" id="871665"/>
    <lineage>
        <taxon>Bacteria</taxon>
        <taxon>Bacillati</taxon>
        <taxon>Bacillota</taxon>
        <taxon>Clostridia</taxon>
        <taxon>Lachnospirales</taxon>
        <taxon>Lachnospiraceae</taxon>
        <taxon>Blautia</taxon>
    </lineage>
</organism>
<dbReference type="PANTHER" id="PTHR30336:SF20">
    <property type="entry name" value="DUF218 DOMAIN-CONTAINING PROTEIN"/>
    <property type="match status" value="1"/>
</dbReference>
<dbReference type="InterPro" id="IPR003848">
    <property type="entry name" value="DUF218"/>
</dbReference>
<keyword evidence="3" id="KW-1185">Reference proteome</keyword>
<reference evidence="2 3" key="1">
    <citation type="journal article" date="2020" name="Cell Host Microbe">
        <title>Functional and Genomic Variation between Human-Derived Isolates of Lachnospiraceae Reveals Inter- and Intra-Species Diversity.</title>
        <authorList>
            <person name="Sorbara M.T."/>
            <person name="Littmann E.R."/>
            <person name="Fontana E."/>
            <person name="Moody T.U."/>
            <person name="Kohout C.E."/>
            <person name="Gjonbalaj M."/>
            <person name="Eaton V."/>
            <person name="Seok R."/>
            <person name="Leiner I.M."/>
            <person name="Pamer E.G."/>
        </authorList>
    </citation>
    <scope>NUCLEOTIDE SEQUENCE [LARGE SCALE GENOMIC DNA]</scope>
    <source>
        <strain evidence="2 3">MSK.17.74</strain>
    </source>
</reference>
<feature type="domain" description="DUF218" evidence="1">
    <location>
        <begin position="18"/>
        <end position="146"/>
    </location>
</feature>
<sequence length="192" mass="21918">MKNVEEFVFAESQPEKADIIFVPGNGFPDMAEKAASLYREGYAPYILPSGRYSITLGKFAGVQSKKEIYGGDYETEWEFLKNVLLKNGVPEEAILMENQATFTYENAIFSRQVTDLHKIQVKKAILCCKTYHARRSLMYYQLLYPETVIMVCPACPDGITRENWRETETGVEAVTGEIDRIVKQFCLMLGNR</sequence>
<evidence type="ECO:0000259" key="1">
    <source>
        <dbReference type="Pfam" id="PF02698"/>
    </source>
</evidence>
<name>A0ABX2H768_9FIRM</name>
<accession>A0ABX2H768</accession>
<evidence type="ECO:0000313" key="2">
    <source>
        <dbReference type="EMBL" id="NSG86024.1"/>
    </source>
</evidence>
<proteinExistence type="predicted"/>
<dbReference type="EMBL" id="JAAITS010000030">
    <property type="protein sequence ID" value="NSG86024.1"/>
    <property type="molecule type" value="Genomic_DNA"/>
</dbReference>
<protein>
    <submittedName>
        <fullName evidence="2">YdcF family protein</fullName>
    </submittedName>
</protein>
<evidence type="ECO:0000313" key="3">
    <source>
        <dbReference type="Proteomes" id="UP001644719"/>
    </source>
</evidence>
<dbReference type="InterPro" id="IPR051599">
    <property type="entry name" value="Cell_Envelope_Assoc"/>
</dbReference>
<dbReference type="InterPro" id="IPR014729">
    <property type="entry name" value="Rossmann-like_a/b/a_fold"/>
</dbReference>